<dbReference type="EMBL" id="CM045763">
    <property type="protein sequence ID" value="KAI8023303.1"/>
    <property type="molecule type" value="Genomic_DNA"/>
</dbReference>
<organism evidence="1 2">
    <name type="scientific">Camellia lanceoleosa</name>
    <dbReference type="NCBI Taxonomy" id="1840588"/>
    <lineage>
        <taxon>Eukaryota</taxon>
        <taxon>Viridiplantae</taxon>
        <taxon>Streptophyta</taxon>
        <taxon>Embryophyta</taxon>
        <taxon>Tracheophyta</taxon>
        <taxon>Spermatophyta</taxon>
        <taxon>Magnoliopsida</taxon>
        <taxon>eudicotyledons</taxon>
        <taxon>Gunneridae</taxon>
        <taxon>Pentapetalae</taxon>
        <taxon>asterids</taxon>
        <taxon>Ericales</taxon>
        <taxon>Theaceae</taxon>
        <taxon>Camellia</taxon>
    </lineage>
</organism>
<dbReference type="Proteomes" id="UP001060215">
    <property type="component" value="Chromosome 6"/>
</dbReference>
<sequence length="51" mass="5684">MCRTCGGFCHTYGSDSRTCGPGWKFRDAPFCVLDALKLTRFGRNKYSASTL</sequence>
<name>A0ACC0IDE3_9ERIC</name>
<proteinExistence type="predicted"/>
<accession>A0ACC0IDE3</accession>
<evidence type="ECO:0000313" key="1">
    <source>
        <dbReference type="EMBL" id="KAI8023303.1"/>
    </source>
</evidence>
<reference evidence="1 2" key="1">
    <citation type="journal article" date="2022" name="Plant J.">
        <title>Chromosome-level genome of Camellia lanceoleosa provides a valuable resource for understanding genome evolution and self-incompatibility.</title>
        <authorList>
            <person name="Gong W."/>
            <person name="Xiao S."/>
            <person name="Wang L."/>
            <person name="Liao Z."/>
            <person name="Chang Y."/>
            <person name="Mo W."/>
            <person name="Hu G."/>
            <person name="Li W."/>
            <person name="Zhao G."/>
            <person name="Zhu H."/>
            <person name="Hu X."/>
            <person name="Ji K."/>
            <person name="Xiang X."/>
            <person name="Song Q."/>
            <person name="Yuan D."/>
            <person name="Jin S."/>
            <person name="Zhang L."/>
        </authorList>
    </citation>
    <scope>NUCLEOTIDE SEQUENCE [LARGE SCALE GENOMIC DNA]</scope>
    <source>
        <strain evidence="1">SQ_2022a</strain>
    </source>
</reference>
<comment type="caution">
    <text evidence="1">The sequence shown here is derived from an EMBL/GenBank/DDBJ whole genome shotgun (WGS) entry which is preliminary data.</text>
</comment>
<gene>
    <name evidence="1" type="ORF">LOK49_LG03G00050</name>
</gene>
<protein>
    <submittedName>
        <fullName evidence="1">Uncharacterized protein</fullName>
    </submittedName>
</protein>
<evidence type="ECO:0000313" key="2">
    <source>
        <dbReference type="Proteomes" id="UP001060215"/>
    </source>
</evidence>
<keyword evidence="2" id="KW-1185">Reference proteome</keyword>